<dbReference type="AlphaFoldDB" id="A0A9N8ECH7"/>
<dbReference type="Proteomes" id="UP001153069">
    <property type="component" value="Unassembled WGS sequence"/>
</dbReference>
<organism evidence="3 4">
    <name type="scientific">Seminavis robusta</name>
    <dbReference type="NCBI Taxonomy" id="568900"/>
    <lineage>
        <taxon>Eukaryota</taxon>
        <taxon>Sar</taxon>
        <taxon>Stramenopiles</taxon>
        <taxon>Ochrophyta</taxon>
        <taxon>Bacillariophyta</taxon>
        <taxon>Bacillariophyceae</taxon>
        <taxon>Bacillariophycidae</taxon>
        <taxon>Naviculales</taxon>
        <taxon>Naviculaceae</taxon>
        <taxon>Seminavis</taxon>
    </lineage>
</organism>
<keyword evidence="1" id="KW-0732">Signal</keyword>
<feature type="domain" description="Sey1/RHD3-like three-helix bundle" evidence="2">
    <location>
        <begin position="278"/>
        <end position="431"/>
    </location>
</feature>
<protein>
    <recommendedName>
        <fullName evidence="2">Sey1/RHD3-like three-helix bundle domain-containing protein</fullName>
    </recommendedName>
</protein>
<evidence type="ECO:0000256" key="1">
    <source>
        <dbReference type="SAM" id="SignalP"/>
    </source>
</evidence>
<sequence length="510" mass="53753">MNALLVVFLASMATAAQAASLMDGSGNLKISAVPQSLTSESLLAVISNPDLPSSLSSPSGDDLLSLDSSDPPCLSCRGPTLSIQPSDPECVSISLCSLTASAIVVDGITEGDVEAGLLNSRHAVTLSALFRARALLGSDGGKQSLLLSVNGEGSASLEKEMKGDLNILFLASVAEAKESISFDDAYDLKLVFAGSDLKSTAKEAAQSTDRPSAALRESLQEASSKIDASQITSEVLDPPQAASALVAVGEAHSQQARSARVKFAAWRSRAARGLLVDNFGAEASDLRQKALSSFEAETLAAAGLPTVASYRATMRKQLQSLVDGTITEVYQAQLTNLEKQTVKKLRATLLKNVHNNDVGDAKEAMDNNAAALRAAIFTFESSMDDLEVPSLGLSKEKAVRDMTAKLNDEVMSFPDSAPAKLKRAKQVKKVVSKNKKPTERAISFGLDVVAMLRPDGFGSLQGFAGYQLGGNSLTFGVHNDADDPQVISQFGGVRPPLLRVQPKLRVDVEM</sequence>
<dbReference type="EMBL" id="CAICTM010000969">
    <property type="protein sequence ID" value="CAB9518902.1"/>
    <property type="molecule type" value="Genomic_DNA"/>
</dbReference>
<evidence type="ECO:0000259" key="2">
    <source>
        <dbReference type="Pfam" id="PF20428"/>
    </source>
</evidence>
<evidence type="ECO:0000313" key="3">
    <source>
        <dbReference type="EMBL" id="CAB9518902.1"/>
    </source>
</evidence>
<name>A0A9N8ECH7_9STRA</name>
<accession>A0A9N8ECH7</accession>
<dbReference type="InterPro" id="IPR046758">
    <property type="entry name" value="Sey1/RHD3-like_3HB"/>
</dbReference>
<gene>
    <name evidence="3" type="ORF">SEMRO_971_G226450.1</name>
</gene>
<feature type="chain" id="PRO_5040412371" description="Sey1/RHD3-like three-helix bundle domain-containing protein" evidence="1">
    <location>
        <begin position="19"/>
        <end position="510"/>
    </location>
</feature>
<evidence type="ECO:0000313" key="4">
    <source>
        <dbReference type="Proteomes" id="UP001153069"/>
    </source>
</evidence>
<dbReference type="OrthoDB" id="192158at2759"/>
<reference evidence="3" key="1">
    <citation type="submission" date="2020-06" db="EMBL/GenBank/DDBJ databases">
        <authorList>
            <consortium name="Plant Systems Biology data submission"/>
        </authorList>
    </citation>
    <scope>NUCLEOTIDE SEQUENCE</scope>
    <source>
        <strain evidence="3">D6</strain>
    </source>
</reference>
<proteinExistence type="predicted"/>
<keyword evidence="4" id="KW-1185">Reference proteome</keyword>
<dbReference type="Pfam" id="PF20428">
    <property type="entry name" value="Sey1_3HB"/>
    <property type="match status" value="1"/>
</dbReference>
<comment type="caution">
    <text evidence="3">The sequence shown here is derived from an EMBL/GenBank/DDBJ whole genome shotgun (WGS) entry which is preliminary data.</text>
</comment>
<feature type="signal peptide" evidence="1">
    <location>
        <begin position="1"/>
        <end position="18"/>
    </location>
</feature>